<keyword evidence="2" id="KW-1185">Reference proteome</keyword>
<sequence length="60" mass="6739">MRGDTCDVKIQAPSHEKQKICLTQEVKYTVDLCECVVTSSLYAATNAKARYSQPDLGHRH</sequence>
<evidence type="ECO:0000313" key="2">
    <source>
        <dbReference type="Proteomes" id="UP000054928"/>
    </source>
</evidence>
<organism evidence="1 2">
    <name type="scientific">Plasmopara halstedii</name>
    <name type="common">Downy mildew of sunflower</name>
    <dbReference type="NCBI Taxonomy" id="4781"/>
    <lineage>
        <taxon>Eukaryota</taxon>
        <taxon>Sar</taxon>
        <taxon>Stramenopiles</taxon>
        <taxon>Oomycota</taxon>
        <taxon>Peronosporomycetes</taxon>
        <taxon>Peronosporales</taxon>
        <taxon>Peronosporaceae</taxon>
        <taxon>Plasmopara</taxon>
    </lineage>
</organism>
<dbReference type="Proteomes" id="UP000054928">
    <property type="component" value="Unassembled WGS sequence"/>
</dbReference>
<reference evidence="2" key="1">
    <citation type="submission" date="2014-09" db="EMBL/GenBank/DDBJ databases">
        <authorList>
            <person name="Sharma Rahul"/>
            <person name="Thines Marco"/>
        </authorList>
    </citation>
    <scope>NUCLEOTIDE SEQUENCE [LARGE SCALE GENOMIC DNA]</scope>
</reference>
<proteinExistence type="predicted"/>
<dbReference type="RefSeq" id="XP_024586529.1">
    <property type="nucleotide sequence ID" value="XM_024721429.1"/>
</dbReference>
<dbReference type="EMBL" id="CCYD01003101">
    <property type="protein sequence ID" value="CEG50160.1"/>
    <property type="molecule type" value="Genomic_DNA"/>
</dbReference>
<dbReference type="AlphaFoldDB" id="A0A0P1B5U2"/>
<accession>A0A0P1B5U2</accession>
<evidence type="ECO:0000313" key="1">
    <source>
        <dbReference type="EMBL" id="CEG50160.1"/>
    </source>
</evidence>
<name>A0A0P1B5U2_PLAHL</name>
<dbReference type="GeneID" id="36402940"/>
<protein>
    <submittedName>
        <fullName evidence="1">Uncharacterized protein</fullName>
    </submittedName>
</protein>